<protein>
    <submittedName>
        <fullName evidence="1">Uncharacterized protein</fullName>
    </submittedName>
</protein>
<name>A0A6M3LRM1_9ZZZZ</name>
<proteinExistence type="predicted"/>
<evidence type="ECO:0000313" key="1">
    <source>
        <dbReference type="EMBL" id="QJA96142.1"/>
    </source>
</evidence>
<dbReference type="EMBL" id="MT143374">
    <property type="protein sequence ID" value="QJA96142.1"/>
    <property type="molecule type" value="Genomic_DNA"/>
</dbReference>
<reference evidence="1" key="1">
    <citation type="submission" date="2020-03" db="EMBL/GenBank/DDBJ databases">
        <title>The deep terrestrial virosphere.</title>
        <authorList>
            <person name="Holmfeldt K."/>
            <person name="Nilsson E."/>
            <person name="Simone D."/>
            <person name="Lopez-Fernandez M."/>
            <person name="Wu X."/>
            <person name="de Brujin I."/>
            <person name="Lundin D."/>
            <person name="Andersson A."/>
            <person name="Bertilsson S."/>
            <person name="Dopson M."/>
        </authorList>
    </citation>
    <scope>NUCLEOTIDE SEQUENCE</scope>
    <source>
        <strain evidence="1">MM415B04917</strain>
    </source>
</reference>
<organism evidence="1">
    <name type="scientific">viral metagenome</name>
    <dbReference type="NCBI Taxonomy" id="1070528"/>
    <lineage>
        <taxon>unclassified sequences</taxon>
        <taxon>metagenomes</taxon>
        <taxon>organismal metagenomes</taxon>
    </lineage>
</organism>
<sequence length="66" mass="7867">MPCYKVTLNWYDELVVFYTKTTRPDIAARNAVYKLAQKLGRDLSFVRPYFNHGDRILVTRVKEEKQ</sequence>
<accession>A0A6M3LRM1</accession>
<gene>
    <name evidence="1" type="ORF">MM415B04917_0004</name>
</gene>
<dbReference type="AlphaFoldDB" id="A0A6M3LRM1"/>